<protein>
    <submittedName>
        <fullName evidence="1">9779_t:CDS:1</fullName>
    </submittedName>
</protein>
<keyword evidence="2" id="KW-1185">Reference proteome</keyword>
<feature type="non-terminal residue" evidence="1">
    <location>
        <position position="58"/>
    </location>
</feature>
<reference evidence="1" key="1">
    <citation type="submission" date="2021-06" db="EMBL/GenBank/DDBJ databases">
        <authorList>
            <person name="Kallberg Y."/>
            <person name="Tangrot J."/>
            <person name="Rosling A."/>
        </authorList>
    </citation>
    <scope>NUCLEOTIDE SEQUENCE</scope>
    <source>
        <strain evidence="1">AU212A</strain>
    </source>
</reference>
<organism evidence="1 2">
    <name type="scientific">Scutellospora calospora</name>
    <dbReference type="NCBI Taxonomy" id="85575"/>
    <lineage>
        <taxon>Eukaryota</taxon>
        <taxon>Fungi</taxon>
        <taxon>Fungi incertae sedis</taxon>
        <taxon>Mucoromycota</taxon>
        <taxon>Glomeromycotina</taxon>
        <taxon>Glomeromycetes</taxon>
        <taxon>Diversisporales</taxon>
        <taxon>Gigasporaceae</taxon>
        <taxon>Scutellospora</taxon>
    </lineage>
</organism>
<gene>
    <name evidence="1" type="ORF">SCALOS_LOCUS9750</name>
</gene>
<accession>A0ACA9P0W3</accession>
<evidence type="ECO:0000313" key="2">
    <source>
        <dbReference type="Proteomes" id="UP000789860"/>
    </source>
</evidence>
<evidence type="ECO:0000313" key="1">
    <source>
        <dbReference type="EMBL" id="CAG8681446.1"/>
    </source>
</evidence>
<sequence length="58" mass="6438">MIAGQAQDLKRQEFLEGGDNSGYTTIFKISRETQEFLEGGDNSGYTTIFKISRVSSSK</sequence>
<name>A0ACA9P0W3_9GLOM</name>
<proteinExistence type="predicted"/>
<comment type="caution">
    <text evidence="1">The sequence shown here is derived from an EMBL/GenBank/DDBJ whole genome shotgun (WGS) entry which is preliminary data.</text>
</comment>
<dbReference type="EMBL" id="CAJVPM010032025">
    <property type="protein sequence ID" value="CAG8681446.1"/>
    <property type="molecule type" value="Genomic_DNA"/>
</dbReference>
<dbReference type="Proteomes" id="UP000789860">
    <property type="component" value="Unassembled WGS sequence"/>
</dbReference>